<gene>
    <name evidence="1" type="ORF">FHW37_103277</name>
</gene>
<dbReference type="InterPro" id="IPR011013">
    <property type="entry name" value="Gal_mutarotase_sf_dom"/>
</dbReference>
<dbReference type="AlphaFoldDB" id="A0A561QVK4"/>
<keyword evidence="2" id="KW-1185">Reference proteome</keyword>
<dbReference type="GO" id="GO:0030246">
    <property type="term" value="F:carbohydrate binding"/>
    <property type="evidence" value="ECO:0007669"/>
    <property type="project" value="InterPro"/>
</dbReference>
<sequence>MKALSSGKGPVIHLDESSVLDIGACLVAGVDIAPGRAIPDDGDPRIDHSLEGFLFTCGPDHIRHPQPIVGRSDGARYPLHGSFSSNPAEILFWDAQGDADCHAQIRVSRADGGEAVLERHWRIDAETGEVWLSDRVVNTEDRPLPFFHMYHMNIGAWLFDDGVKLSGSMIEGGSLPWNFGPEPGSVFCVPAREEGEPWAEVVLGPIAALDGLSLKVRFRTDTLPYLQVWRNQKAPAHVLGIEPVSHRLASRAELEEAGEFVILQPGQSIEYGLCFSFV</sequence>
<dbReference type="InterPro" id="IPR027839">
    <property type="entry name" value="DUF4432"/>
</dbReference>
<dbReference type="EMBL" id="VIWP01000003">
    <property type="protein sequence ID" value="TWF54411.1"/>
    <property type="molecule type" value="Genomic_DNA"/>
</dbReference>
<dbReference type="GO" id="GO:0003824">
    <property type="term" value="F:catalytic activity"/>
    <property type="evidence" value="ECO:0007669"/>
    <property type="project" value="InterPro"/>
</dbReference>
<reference evidence="1 2" key="1">
    <citation type="submission" date="2019-06" db="EMBL/GenBank/DDBJ databases">
        <title>Sorghum-associated microbial communities from plants grown in Nebraska, USA.</title>
        <authorList>
            <person name="Schachtman D."/>
        </authorList>
    </citation>
    <scope>NUCLEOTIDE SEQUENCE [LARGE SCALE GENOMIC DNA]</scope>
    <source>
        <strain evidence="1 2">1225</strain>
    </source>
</reference>
<evidence type="ECO:0000313" key="1">
    <source>
        <dbReference type="EMBL" id="TWF54411.1"/>
    </source>
</evidence>
<dbReference type="RefSeq" id="WP_145636609.1">
    <property type="nucleotide sequence ID" value="NZ_VIWP01000003.1"/>
</dbReference>
<accession>A0A561QVK4</accession>
<organism evidence="1 2">
    <name type="scientific">Neorhizobium alkalisoli</name>
    <dbReference type="NCBI Taxonomy" id="528178"/>
    <lineage>
        <taxon>Bacteria</taxon>
        <taxon>Pseudomonadati</taxon>
        <taxon>Pseudomonadota</taxon>
        <taxon>Alphaproteobacteria</taxon>
        <taxon>Hyphomicrobiales</taxon>
        <taxon>Rhizobiaceae</taxon>
        <taxon>Rhizobium/Agrobacterium group</taxon>
        <taxon>Neorhizobium</taxon>
    </lineage>
</organism>
<dbReference type="OrthoDB" id="9791280at2"/>
<dbReference type="Gene3D" id="2.70.98.10">
    <property type="match status" value="1"/>
</dbReference>
<name>A0A561QVK4_9HYPH</name>
<dbReference type="Proteomes" id="UP000320653">
    <property type="component" value="Unassembled WGS sequence"/>
</dbReference>
<dbReference type="Pfam" id="PF14486">
    <property type="entry name" value="DUF4432"/>
    <property type="match status" value="2"/>
</dbReference>
<protein>
    <submittedName>
        <fullName evidence="1">Galactose mutarotase-like enzyme</fullName>
    </submittedName>
</protein>
<dbReference type="InterPro" id="IPR014718">
    <property type="entry name" value="GH-type_carb-bd"/>
</dbReference>
<dbReference type="GO" id="GO:0005975">
    <property type="term" value="P:carbohydrate metabolic process"/>
    <property type="evidence" value="ECO:0007669"/>
    <property type="project" value="InterPro"/>
</dbReference>
<dbReference type="SUPFAM" id="SSF74650">
    <property type="entry name" value="Galactose mutarotase-like"/>
    <property type="match status" value="1"/>
</dbReference>
<evidence type="ECO:0000313" key="2">
    <source>
        <dbReference type="Proteomes" id="UP000320653"/>
    </source>
</evidence>
<comment type="caution">
    <text evidence="1">The sequence shown here is derived from an EMBL/GenBank/DDBJ whole genome shotgun (WGS) entry which is preliminary data.</text>
</comment>
<proteinExistence type="predicted"/>